<dbReference type="InterPro" id="IPR018910">
    <property type="entry name" value="LpqB_C"/>
</dbReference>
<dbReference type="InterPro" id="IPR059026">
    <property type="entry name" value="LpqB_N"/>
</dbReference>
<dbReference type="Pfam" id="PF10646">
    <property type="entry name" value="Germane"/>
    <property type="match status" value="1"/>
</dbReference>
<proteinExistence type="predicted"/>
<evidence type="ECO:0000259" key="2">
    <source>
        <dbReference type="SMART" id="SM00909"/>
    </source>
</evidence>
<dbReference type="SMART" id="SM00909">
    <property type="entry name" value="Germane"/>
    <property type="match status" value="1"/>
</dbReference>
<dbReference type="RefSeq" id="WP_344195819.1">
    <property type="nucleotide sequence ID" value="NZ_BAAARN010000005.1"/>
</dbReference>
<evidence type="ECO:0000256" key="1">
    <source>
        <dbReference type="SAM" id="SignalP"/>
    </source>
</evidence>
<name>A0ABN3UWC9_9MICO</name>
<dbReference type="Pfam" id="PF10647">
    <property type="entry name" value="Gmad1"/>
    <property type="match status" value="1"/>
</dbReference>
<dbReference type="InterPro" id="IPR019606">
    <property type="entry name" value="GerMN"/>
</dbReference>
<gene>
    <name evidence="3" type="ORF">GCM10009867_34900</name>
</gene>
<dbReference type="PROSITE" id="PS51257">
    <property type="entry name" value="PROKAR_LIPOPROTEIN"/>
    <property type="match status" value="1"/>
</dbReference>
<keyword evidence="1" id="KW-0732">Signal</keyword>
<protein>
    <submittedName>
        <fullName evidence="3">LpqB family beta-propeller domain-containing protein</fullName>
    </submittedName>
</protein>
<organism evidence="3 4">
    <name type="scientific">Pedococcus aerophilus</name>
    <dbReference type="NCBI Taxonomy" id="436356"/>
    <lineage>
        <taxon>Bacteria</taxon>
        <taxon>Bacillati</taxon>
        <taxon>Actinomycetota</taxon>
        <taxon>Actinomycetes</taxon>
        <taxon>Micrococcales</taxon>
        <taxon>Intrasporangiaceae</taxon>
        <taxon>Pedococcus</taxon>
    </lineage>
</organism>
<dbReference type="SUPFAM" id="SSF82171">
    <property type="entry name" value="DPP6 N-terminal domain-like"/>
    <property type="match status" value="1"/>
</dbReference>
<evidence type="ECO:0000313" key="4">
    <source>
        <dbReference type="Proteomes" id="UP001501326"/>
    </source>
</evidence>
<feature type="signal peptide" evidence="1">
    <location>
        <begin position="1"/>
        <end position="19"/>
    </location>
</feature>
<sequence>MRRRAAAALGAAALTLVSACGGGLSTESAIQPGLEVGSVQENEIRVEANPIRPGASPQEVVEGFIRAAAASDDQFQVARSYLTPDAAAGWRPDTSVVVFGNESVLDISEADGGDVRAKATATARVDGTGRYQELPANSTVEVDFQVVQREGEWRITKLPENFGTWLSNSDFLRLYDPFRIYFLSASQRRLVPDVRWLPLGTGLATRLARSLLSGAPEYLRGAVRSDVPAGTRLAVDAVTIDSGTATVDLTATRLAADPGQRQNLGAQFLATVSQAPGVDRVALQLEGADLRVPGVEGALDSLSTLGFGTPSEPEVKPLLRIGTTLVPVRPEEVGDPGGRPAPPQAAALPTLQPGWAYPALSRTGSEVAAVGGDRAQLARWRGKTQVQVLTFGSQLTRPTYDTQDILWVAGRDGDLTRVWVVNTAADPADAAKSGPRALSAPWLEGRRVVSLRVSPDGQRLAVVSTTEAGKGPRLDVTGVVRQTGGVPASLAPPLSLAPTLTLMRDVVWVDDATLVVLGRRNSTQVLRPWTVPLGGQITAGPEISGARTITTINGERGLVVTTDDRQVLLRAGSRWQRVGEGTDLLVAAR</sequence>
<feature type="chain" id="PRO_5046569232" evidence="1">
    <location>
        <begin position="20"/>
        <end position="589"/>
    </location>
</feature>
<evidence type="ECO:0000313" key="3">
    <source>
        <dbReference type="EMBL" id="GAA2739322.1"/>
    </source>
</evidence>
<dbReference type="Pfam" id="PF25976">
    <property type="entry name" value="LpqB_N"/>
    <property type="match status" value="1"/>
</dbReference>
<dbReference type="EMBL" id="BAAARN010000005">
    <property type="protein sequence ID" value="GAA2739322.1"/>
    <property type="molecule type" value="Genomic_DNA"/>
</dbReference>
<reference evidence="3 4" key="1">
    <citation type="journal article" date="2019" name="Int. J. Syst. Evol. Microbiol.">
        <title>The Global Catalogue of Microorganisms (GCM) 10K type strain sequencing project: providing services to taxonomists for standard genome sequencing and annotation.</title>
        <authorList>
            <consortium name="The Broad Institute Genomics Platform"/>
            <consortium name="The Broad Institute Genome Sequencing Center for Infectious Disease"/>
            <person name="Wu L."/>
            <person name="Ma J."/>
        </authorList>
    </citation>
    <scope>NUCLEOTIDE SEQUENCE [LARGE SCALE GENOMIC DNA]</scope>
    <source>
        <strain evidence="3 4">JCM 16378</strain>
    </source>
</reference>
<feature type="domain" description="GerMN" evidence="2">
    <location>
        <begin position="204"/>
        <end position="294"/>
    </location>
</feature>
<accession>A0ABN3UWC9</accession>
<comment type="caution">
    <text evidence="3">The sequence shown here is derived from an EMBL/GenBank/DDBJ whole genome shotgun (WGS) entry which is preliminary data.</text>
</comment>
<keyword evidence="4" id="KW-1185">Reference proteome</keyword>
<dbReference type="Proteomes" id="UP001501326">
    <property type="component" value="Unassembled WGS sequence"/>
</dbReference>